<dbReference type="Proteomes" id="UP001465755">
    <property type="component" value="Unassembled WGS sequence"/>
</dbReference>
<name>A0AAW1NTS6_9CHLO</name>
<keyword evidence="2" id="KW-1185">Reference proteome</keyword>
<sequence>MDEDYEPLDTSQVSPRAWDAHLCLGKLCAEVQSRKRGGAQAPAAGPERASGQGQPLALEGVCDIIREFATPQEKAALLHMAVKSPAMWAPLKANEVMDVLRIELSQSSAAADSALPAGPFLNRMPFKEAVSVARRMPQMRAVARDEPYDADRFKGFTYNYSGSPVPDMLNRMEAQRCEVDTETSETRNHFDTLESGTRAGKSRAAAQMSILVNKANDPGDVNFAALAPAQLAIIDFNGKGDRYNPAVDRRSFTAPVILGMRLAARYLFKCTLVIVLDEFQLLHQRADAAGRPDLARDCTDTLNDWLQGSEVPGPKLRRVLLVGTGLSACKFEATLYNHTALGIGLLDQQARIDMLMEFLLRGSPTASPTALKSVLNSPEVSLNASLTLGLPGMLEIMANSLAAHKGLEEGRNLQQICAEVNQQEAVRVFQTSDVANLGTPHRKACAALVTMSGLVMDVTHAQVDPDHSVQNLMSISGMLLKLPQDAALKAAQPCLNWQGAMSSVLTVPAWVVWMIRSALEQAPRQIGQGLSADAKVALIMAEDLLQFSLGANIRGNWMEDFVLCSILSRCYLEGAGFSKERYCQLGKLFPGAYGAPELLKTVVFVQPLQLAQDDQQSRFFKAGLKNEELEISELASTHFAKHVRLAPGYPEQQPSHWQDPGYLIKHNAHAADNAPLADARWWMKYDAALTQSVLLLLQVKHESSQPLRTALEKDYAHCAACIDRWKAAHPGEELDWVYVRVTSGTYSAATRKHARSLASTCLLLAAQVNASYNPWRQGSQEGRASLQPSHYAAWFSH</sequence>
<evidence type="ECO:0000313" key="2">
    <source>
        <dbReference type="Proteomes" id="UP001465755"/>
    </source>
</evidence>
<comment type="caution">
    <text evidence="1">The sequence shown here is derived from an EMBL/GenBank/DDBJ whole genome shotgun (WGS) entry which is preliminary data.</text>
</comment>
<dbReference type="AlphaFoldDB" id="A0AAW1NTS6"/>
<protein>
    <submittedName>
        <fullName evidence="1">Uncharacterized protein</fullName>
    </submittedName>
</protein>
<accession>A0AAW1NTS6</accession>
<dbReference type="EMBL" id="JALJOQ010000140">
    <property type="protein sequence ID" value="KAK9794348.1"/>
    <property type="molecule type" value="Genomic_DNA"/>
</dbReference>
<organism evidence="1 2">
    <name type="scientific">Symbiochloris irregularis</name>
    <dbReference type="NCBI Taxonomy" id="706552"/>
    <lineage>
        <taxon>Eukaryota</taxon>
        <taxon>Viridiplantae</taxon>
        <taxon>Chlorophyta</taxon>
        <taxon>core chlorophytes</taxon>
        <taxon>Trebouxiophyceae</taxon>
        <taxon>Trebouxiales</taxon>
        <taxon>Trebouxiaceae</taxon>
        <taxon>Symbiochloris</taxon>
    </lineage>
</organism>
<proteinExistence type="predicted"/>
<gene>
    <name evidence="1" type="ORF">WJX73_008639</name>
</gene>
<reference evidence="1 2" key="1">
    <citation type="journal article" date="2024" name="Nat. Commun.">
        <title>Phylogenomics reveals the evolutionary origins of lichenization in chlorophyte algae.</title>
        <authorList>
            <person name="Puginier C."/>
            <person name="Libourel C."/>
            <person name="Otte J."/>
            <person name="Skaloud P."/>
            <person name="Haon M."/>
            <person name="Grisel S."/>
            <person name="Petersen M."/>
            <person name="Berrin J.G."/>
            <person name="Delaux P.M."/>
            <person name="Dal Grande F."/>
            <person name="Keller J."/>
        </authorList>
    </citation>
    <scope>NUCLEOTIDE SEQUENCE [LARGE SCALE GENOMIC DNA]</scope>
    <source>
        <strain evidence="1 2">SAG 2036</strain>
    </source>
</reference>
<evidence type="ECO:0000313" key="1">
    <source>
        <dbReference type="EMBL" id="KAK9794348.1"/>
    </source>
</evidence>